<evidence type="ECO:0000256" key="1">
    <source>
        <dbReference type="SAM" id="MobiDB-lite"/>
    </source>
</evidence>
<evidence type="ECO:0000313" key="2">
    <source>
        <dbReference type="EMBL" id="ETO17352.1"/>
    </source>
</evidence>
<dbReference type="AlphaFoldDB" id="X6MV64"/>
<dbReference type="Proteomes" id="UP000023152">
    <property type="component" value="Unassembled WGS sequence"/>
</dbReference>
<feature type="compositionally biased region" description="Basic and acidic residues" evidence="1">
    <location>
        <begin position="127"/>
        <end position="137"/>
    </location>
</feature>
<dbReference type="InterPro" id="IPR036322">
    <property type="entry name" value="WD40_repeat_dom_sf"/>
</dbReference>
<accession>X6MV64</accession>
<organism evidence="2 3">
    <name type="scientific">Reticulomyxa filosa</name>
    <dbReference type="NCBI Taxonomy" id="46433"/>
    <lineage>
        <taxon>Eukaryota</taxon>
        <taxon>Sar</taxon>
        <taxon>Rhizaria</taxon>
        <taxon>Retaria</taxon>
        <taxon>Foraminifera</taxon>
        <taxon>Monothalamids</taxon>
        <taxon>Reticulomyxidae</taxon>
        <taxon>Reticulomyxa</taxon>
    </lineage>
</organism>
<dbReference type="SUPFAM" id="SSF50978">
    <property type="entry name" value="WD40 repeat-like"/>
    <property type="match status" value="1"/>
</dbReference>
<reference evidence="2 3" key="1">
    <citation type="journal article" date="2013" name="Curr. Biol.">
        <title>The Genome of the Foraminiferan Reticulomyxa filosa.</title>
        <authorList>
            <person name="Glockner G."/>
            <person name="Hulsmann N."/>
            <person name="Schleicher M."/>
            <person name="Noegel A.A."/>
            <person name="Eichinger L."/>
            <person name="Gallinger C."/>
            <person name="Pawlowski J."/>
            <person name="Sierra R."/>
            <person name="Euteneuer U."/>
            <person name="Pillet L."/>
            <person name="Moustafa A."/>
            <person name="Platzer M."/>
            <person name="Groth M."/>
            <person name="Szafranski K."/>
            <person name="Schliwa M."/>
        </authorList>
    </citation>
    <scope>NUCLEOTIDE SEQUENCE [LARGE SCALE GENOMIC DNA]</scope>
</reference>
<feature type="non-terminal residue" evidence="2">
    <location>
        <position position="1"/>
    </location>
</feature>
<feature type="compositionally biased region" description="Polar residues" evidence="1">
    <location>
        <begin position="181"/>
        <end position="193"/>
    </location>
</feature>
<protein>
    <submittedName>
        <fullName evidence="2">Uncharacterized protein</fullName>
    </submittedName>
</protein>
<dbReference type="EMBL" id="ASPP01016820">
    <property type="protein sequence ID" value="ETO17352.1"/>
    <property type="molecule type" value="Genomic_DNA"/>
</dbReference>
<dbReference type="InterPro" id="IPR019775">
    <property type="entry name" value="WD40_repeat_CS"/>
</dbReference>
<keyword evidence="3" id="KW-1185">Reference proteome</keyword>
<gene>
    <name evidence="2" type="ORF">RFI_19972</name>
</gene>
<dbReference type="PROSITE" id="PS00678">
    <property type="entry name" value="WD_REPEATS_1"/>
    <property type="match status" value="1"/>
</dbReference>
<feature type="compositionally biased region" description="Low complexity" evidence="1">
    <location>
        <begin position="138"/>
        <end position="158"/>
    </location>
</feature>
<comment type="caution">
    <text evidence="2">The sequence shown here is derived from an EMBL/GenBank/DDBJ whole genome shotgun (WGS) entry which is preliminary data.</text>
</comment>
<name>X6MV64_RETFI</name>
<feature type="compositionally biased region" description="Acidic residues" evidence="1">
    <location>
        <begin position="159"/>
        <end position="180"/>
    </location>
</feature>
<evidence type="ECO:0000313" key="3">
    <source>
        <dbReference type="Proteomes" id="UP000023152"/>
    </source>
</evidence>
<feature type="region of interest" description="Disordered" evidence="1">
    <location>
        <begin position="127"/>
        <end position="203"/>
    </location>
</feature>
<sequence>TADWICVDIQHKHFDCITDLSISRALCVACSKDGTVSIWDLRPMIDSPLVVSQHNQDQQEKAVLLCKIEDQSAARAMVSPFVTGVRGLPLLIGSIIYDTEELEFRVEDDEISVDAINDDVLMSSEKLDVDDDRKLESHSNSNSSSSSSSDSNSNSNSDAEGDDDDDNDDEDQESLSEDEPANNNMPGIPSTTMLRRKHSSTSLPATLKMYKQRTQRKAPSKCADPLKQHPMEALRTIAPKTQSVLPDHIHNNNNNNNNNSNNNGNYLHQHILQNYNHNHNRYHNRKYPHTQKAKSYYHVKRTVRYNTLTRSKGITSWEREEKESYPVVKINPFARSRHIQTLGIGRFAKRHRLADNITSDQTFGEQYSTISQQFSDVSTVSAPSEWWCNKRRFRSNKKTEELLDKDPGVVCMDILDLVRNGFTNTTMRETKIRLAGGNKSNLEIDPAHSEGYQFDVDKIQNEKYEKEIRDTIKGIEKRQIEGTQGWYHMWDKGSFLFASIHALAQPVIDNLISDDQRYVRVFDELSDREQMYLAQLKEHCHRIMRGKSHSQNNLKQNENDIYKLLQCAYLAHQKLHTIVRFVAKNYRVRGQYEGDPGVKHVQRIIEKGLLEYIGHCDKKRYSDSSATSYNIDNLFAPENVKIDYASVKDYARAGITCQGVQQMIEALRLIEKNPDIEIVRIKNRFDSSHKGGYKDILINIRFLDRRQQSSRRKKSSLEEDKHFKYRYGGHICELQLHHEKYQIIRSEMKGHDNYTASRFMIDFVRQKAHYCINETDEGKLQLIKLVQKLQ</sequence>
<proteinExistence type="predicted"/>